<evidence type="ECO:0000313" key="2">
    <source>
        <dbReference type="Proteomes" id="UP001224674"/>
    </source>
</evidence>
<reference evidence="1 2" key="1">
    <citation type="submission" date="2023-03" db="EMBL/GenBank/DDBJ databases">
        <title>Complete genome sequences of several Auritidibacter ignavus strains isolated from ear infections.</title>
        <authorList>
            <person name="Baehr T."/>
            <person name="Baumhoegger A.M."/>
        </authorList>
    </citation>
    <scope>NUCLEOTIDE SEQUENCE [LARGE SCALE GENOMIC DNA]</scope>
    <source>
        <strain evidence="1 2">BABAE-6</strain>
    </source>
</reference>
<name>A0AAJ6DBV1_9MICC</name>
<protein>
    <submittedName>
        <fullName evidence="1">Uncharacterized protein</fullName>
    </submittedName>
</protein>
<proteinExistence type="predicted"/>
<sequence>MNSNRRAVNVGDVVLLGAGVFCGSDPEPQILTSTVYIDPDYAPHQLYWQYVNVIGDRLDTQDFADIIYADPAQVRHLGEGRVGLLMPWVDEIVKLSLGPHGLSLHAHRMQVLWFSILDVVVLFVQVTPVRISPG</sequence>
<keyword evidence="2" id="KW-1185">Reference proteome</keyword>
<gene>
    <name evidence="1" type="ORF">QDX21_09130</name>
</gene>
<dbReference type="AlphaFoldDB" id="A0AAJ6DBV1"/>
<dbReference type="EMBL" id="CP122566">
    <property type="protein sequence ID" value="WGH92476.1"/>
    <property type="molecule type" value="Genomic_DNA"/>
</dbReference>
<dbReference type="Proteomes" id="UP001224674">
    <property type="component" value="Chromosome"/>
</dbReference>
<dbReference type="RefSeq" id="WP_233487920.1">
    <property type="nucleotide sequence ID" value="NZ_CP122562.1"/>
</dbReference>
<accession>A0AAJ6DBV1</accession>
<evidence type="ECO:0000313" key="1">
    <source>
        <dbReference type="EMBL" id="WGH92476.1"/>
    </source>
</evidence>
<organism evidence="1 2">
    <name type="scientific">Auritidibacter ignavus</name>
    <dbReference type="NCBI Taxonomy" id="678932"/>
    <lineage>
        <taxon>Bacteria</taxon>
        <taxon>Bacillati</taxon>
        <taxon>Actinomycetota</taxon>
        <taxon>Actinomycetes</taxon>
        <taxon>Micrococcales</taxon>
        <taxon>Micrococcaceae</taxon>
        <taxon>Auritidibacter</taxon>
    </lineage>
</organism>